<evidence type="ECO:0000256" key="4">
    <source>
        <dbReference type="SAM" id="MobiDB-lite"/>
    </source>
</evidence>
<keyword evidence="2" id="KW-0677">Repeat</keyword>
<feature type="compositionally biased region" description="Low complexity" evidence="4">
    <location>
        <begin position="141"/>
        <end position="162"/>
    </location>
</feature>
<comment type="caution">
    <text evidence="5">The sequence shown here is derived from an EMBL/GenBank/DDBJ whole genome shotgun (WGS) entry which is preliminary data.</text>
</comment>
<dbReference type="AlphaFoldDB" id="A0A9P8IHE1"/>
<reference evidence="5" key="1">
    <citation type="submission" date="2021-03" db="EMBL/GenBank/DDBJ databases">
        <title>Comparative genomics and phylogenomic investigation of the class Geoglossomycetes provide insights into ecological specialization and systematics.</title>
        <authorList>
            <person name="Melie T."/>
            <person name="Pirro S."/>
            <person name="Miller A.N."/>
            <person name="Quandt A."/>
        </authorList>
    </citation>
    <scope>NUCLEOTIDE SEQUENCE</scope>
    <source>
        <strain evidence="5">CAQ_001_2017</strain>
    </source>
</reference>
<accession>A0A9P8IHE1</accession>
<evidence type="ECO:0000256" key="2">
    <source>
        <dbReference type="ARBA" id="ARBA00022737"/>
    </source>
</evidence>
<keyword evidence="1" id="KW-0732">Signal</keyword>
<name>A0A9P8IHE1_9PEZI</name>
<organism evidence="5 6">
    <name type="scientific">Trichoglossum hirsutum</name>
    <dbReference type="NCBI Taxonomy" id="265104"/>
    <lineage>
        <taxon>Eukaryota</taxon>
        <taxon>Fungi</taxon>
        <taxon>Dikarya</taxon>
        <taxon>Ascomycota</taxon>
        <taxon>Pezizomycotina</taxon>
        <taxon>Geoglossomycetes</taxon>
        <taxon>Geoglossales</taxon>
        <taxon>Geoglossaceae</taxon>
        <taxon>Trichoglossum</taxon>
    </lineage>
</organism>
<feature type="non-terminal residue" evidence="5">
    <location>
        <position position="262"/>
    </location>
</feature>
<gene>
    <name evidence="5" type="ORF">GP486_006252</name>
</gene>
<feature type="region of interest" description="Disordered" evidence="4">
    <location>
        <begin position="132"/>
        <end position="192"/>
    </location>
</feature>
<dbReference type="NCBIfam" id="TIGR02232">
    <property type="entry name" value="myxo_disulf_rpt"/>
    <property type="match status" value="1"/>
</dbReference>
<evidence type="ECO:0000256" key="3">
    <source>
        <dbReference type="ARBA" id="ARBA00023157"/>
    </source>
</evidence>
<evidence type="ECO:0000313" key="5">
    <source>
        <dbReference type="EMBL" id="KAH0555802.1"/>
    </source>
</evidence>
<evidence type="ECO:0000256" key="1">
    <source>
        <dbReference type="ARBA" id="ARBA00022729"/>
    </source>
</evidence>
<feature type="compositionally biased region" description="Polar residues" evidence="4">
    <location>
        <begin position="167"/>
        <end position="192"/>
    </location>
</feature>
<dbReference type="InterPro" id="IPR011936">
    <property type="entry name" value="Myxo_disulph_rpt"/>
</dbReference>
<keyword evidence="6" id="KW-1185">Reference proteome</keyword>
<proteinExistence type="predicted"/>
<dbReference type="EMBL" id="JAGHQM010001349">
    <property type="protein sequence ID" value="KAH0555802.1"/>
    <property type="molecule type" value="Genomic_DNA"/>
</dbReference>
<sequence>MFGDFTVRGNLDCYNNAHIVASSPALGSLDDTALSNWSCSVHEAFSQYPSLGVNGFQALAIAKDIIGDGSQTFGDGTIGLPYILSRGATPAGCGDGKWDASLGEECDDGNAVAGDGCSVSCKCESGRPGGNGTCLPPISNTTTTTSSSSSSSSSSSASATTTLPGYGNSTTPHYGKPSTTISDPGYGSVTTTKKPFHPPPYITPSCPSGPKIIGVEIVVHVTVIEDCQTVSGSTLTTTTTSACSTMHKPIYDAPKSDLPCYV</sequence>
<protein>
    <submittedName>
        <fullName evidence="5">Uncharacterized protein</fullName>
    </submittedName>
</protein>
<dbReference type="Proteomes" id="UP000750711">
    <property type="component" value="Unassembled WGS sequence"/>
</dbReference>
<keyword evidence="3" id="KW-1015">Disulfide bond</keyword>
<evidence type="ECO:0000313" key="6">
    <source>
        <dbReference type="Proteomes" id="UP000750711"/>
    </source>
</evidence>